<dbReference type="EnsemblProtists" id="EOD21641">
    <property type="protein sequence ID" value="EOD21641"/>
    <property type="gene ID" value="EMIHUDRAFT_101489"/>
</dbReference>
<protein>
    <recommendedName>
        <fullName evidence="3">HMG box domain-containing protein</fullName>
    </recommendedName>
</protein>
<dbReference type="PROSITE" id="PS50118">
    <property type="entry name" value="HMG_BOX_2"/>
    <property type="match status" value="1"/>
</dbReference>
<dbReference type="GO" id="GO:0003677">
    <property type="term" value="F:DNA binding"/>
    <property type="evidence" value="ECO:0007669"/>
    <property type="project" value="UniProtKB-UniRule"/>
</dbReference>
<proteinExistence type="predicted"/>
<evidence type="ECO:0000313" key="4">
    <source>
        <dbReference type="EnsemblProtists" id="EOD21641"/>
    </source>
</evidence>
<dbReference type="HOGENOM" id="CLU_1430455_0_0_1"/>
<feature type="compositionally biased region" description="Basic residues" evidence="2">
    <location>
        <begin position="162"/>
        <end position="190"/>
    </location>
</feature>
<feature type="domain" description="HMG box" evidence="3">
    <location>
        <begin position="79"/>
        <end position="136"/>
    </location>
</feature>
<organism evidence="4 5">
    <name type="scientific">Emiliania huxleyi (strain CCMP1516)</name>
    <dbReference type="NCBI Taxonomy" id="280463"/>
    <lineage>
        <taxon>Eukaryota</taxon>
        <taxon>Haptista</taxon>
        <taxon>Haptophyta</taxon>
        <taxon>Prymnesiophyceae</taxon>
        <taxon>Isochrysidales</taxon>
        <taxon>Noelaerhabdaceae</taxon>
        <taxon>Emiliania</taxon>
    </lineage>
</organism>
<accession>A0A0D3JDQ6</accession>
<sequence>MSEEGDDKLLGLLGKMMGNIARSAVENARLLQEAYPHLSATSVDQAFGVSDAVNGYSGNEKGKRGRKRKGGAEGDAPKKKRAPSGYILYTSEQRSSMKEDGSATGMAQKELMKELASRWRDLPQTGKDEWNNKAKEGAAAADAASSSAAAAAVESLDDGEKKQKKKHKKARADKSEKKKKKKKDKDRHDD</sequence>
<evidence type="ECO:0000259" key="3">
    <source>
        <dbReference type="PROSITE" id="PS50118"/>
    </source>
</evidence>
<evidence type="ECO:0000256" key="1">
    <source>
        <dbReference type="PROSITE-ProRule" id="PRU00267"/>
    </source>
</evidence>
<feature type="compositionally biased region" description="Low complexity" evidence="2">
    <location>
        <begin position="138"/>
        <end position="152"/>
    </location>
</feature>
<keyword evidence="1" id="KW-0238">DNA-binding</keyword>
<reference evidence="5" key="1">
    <citation type="journal article" date="2013" name="Nature">
        <title>Pan genome of the phytoplankton Emiliania underpins its global distribution.</title>
        <authorList>
            <person name="Read B.A."/>
            <person name="Kegel J."/>
            <person name="Klute M.J."/>
            <person name="Kuo A."/>
            <person name="Lefebvre S.C."/>
            <person name="Maumus F."/>
            <person name="Mayer C."/>
            <person name="Miller J."/>
            <person name="Monier A."/>
            <person name="Salamov A."/>
            <person name="Young J."/>
            <person name="Aguilar M."/>
            <person name="Claverie J.M."/>
            <person name="Frickenhaus S."/>
            <person name="Gonzalez K."/>
            <person name="Herman E.K."/>
            <person name="Lin Y.C."/>
            <person name="Napier J."/>
            <person name="Ogata H."/>
            <person name="Sarno A.F."/>
            <person name="Shmutz J."/>
            <person name="Schroeder D."/>
            <person name="de Vargas C."/>
            <person name="Verret F."/>
            <person name="von Dassow P."/>
            <person name="Valentin K."/>
            <person name="Van de Peer Y."/>
            <person name="Wheeler G."/>
            <person name="Dacks J.B."/>
            <person name="Delwiche C.F."/>
            <person name="Dyhrman S.T."/>
            <person name="Glockner G."/>
            <person name="John U."/>
            <person name="Richards T."/>
            <person name="Worden A.Z."/>
            <person name="Zhang X."/>
            <person name="Grigoriev I.V."/>
            <person name="Allen A.E."/>
            <person name="Bidle K."/>
            <person name="Borodovsky M."/>
            <person name="Bowler C."/>
            <person name="Brownlee C."/>
            <person name="Cock J.M."/>
            <person name="Elias M."/>
            <person name="Gladyshev V.N."/>
            <person name="Groth M."/>
            <person name="Guda C."/>
            <person name="Hadaegh A."/>
            <person name="Iglesias-Rodriguez M.D."/>
            <person name="Jenkins J."/>
            <person name="Jones B.M."/>
            <person name="Lawson T."/>
            <person name="Leese F."/>
            <person name="Lindquist E."/>
            <person name="Lobanov A."/>
            <person name="Lomsadze A."/>
            <person name="Malik S.B."/>
            <person name="Marsh M.E."/>
            <person name="Mackinder L."/>
            <person name="Mock T."/>
            <person name="Mueller-Roeber B."/>
            <person name="Pagarete A."/>
            <person name="Parker M."/>
            <person name="Probert I."/>
            <person name="Quesneville H."/>
            <person name="Raines C."/>
            <person name="Rensing S.A."/>
            <person name="Riano-Pachon D.M."/>
            <person name="Richier S."/>
            <person name="Rokitta S."/>
            <person name="Shiraiwa Y."/>
            <person name="Soanes D.M."/>
            <person name="van der Giezen M."/>
            <person name="Wahlund T.M."/>
            <person name="Williams B."/>
            <person name="Wilson W."/>
            <person name="Wolfe G."/>
            <person name="Wurch L.L."/>
        </authorList>
    </citation>
    <scope>NUCLEOTIDE SEQUENCE</scope>
</reference>
<keyword evidence="5" id="KW-1185">Reference proteome</keyword>
<dbReference type="PaxDb" id="2903-EOD21641"/>
<dbReference type="Proteomes" id="UP000013827">
    <property type="component" value="Unassembled WGS sequence"/>
</dbReference>
<dbReference type="GO" id="GO:0005634">
    <property type="term" value="C:nucleus"/>
    <property type="evidence" value="ECO:0007669"/>
    <property type="project" value="UniProtKB-UniRule"/>
</dbReference>
<dbReference type="SMART" id="SM00398">
    <property type="entry name" value="HMG"/>
    <property type="match status" value="1"/>
</dbReference>
<name>A0A0D3JDQ6_EMIH1</name>
<feature type="DNA-binding region" description="HMG box" evidence="1">
    <location>
        <begin position="79"/>
        <end position="136"/>
    </location>
</feature>
<dbReference type="CDD" id="cd00084">
    <property type="entry name" value="HMG-box_SF"/>
    <property type="match status" value="1"/>
</dbReference>
<dbReference type="InterPro" id="IPR036910">
    <property type="entry name" value="HMG_box_dom_sf"/>
</dbReference>
<evidence type="ECO:0000256" key="2">
    <source>
        <dbReference type="SAM" id="MobiDB-lite"/>
    </source>
</evidence>
<reference evidence="4" key="2">
    <citation type="submission" date="2024-10" db="UniProtKB">
        <authorList>
            <consortium name="EnsemblProtists"/>
        </authorList>
    </citation>
    <scope>IDENTIFICATION</scope>
</reference>
<dbReference type="Pfam" id="PF00505">
    <property type="entry name" value="HMG_box"/>
    <property type="match status" value="1"/>
</dbReference>
<dbReference type="Gene3D" id="1.10.30.10">
    <property type="entry name" value="High mobility group box domain"/>
    <property type="match status" value="1"/>
</dbReference>
<dbReference type="GeneID" id="17267312"/>
<dbReference type="RefSeq" id="XP_005774070.1">
    <property type="nucleotide sequence ID" value="XM_005774013.1"/>
</dbReference>
<feature type="compositionally biased region" description="Basic and acidic residues" evidence="2">
    <location>
        <begin position="110"/>
        <end position="136"/>
    </location>
</feature>
<keyword evidence="1" id="KW-0539">Nucleus</keyword>
<dbReference type="InterPro" id="IPR009071">
    <property type="entry name" value="HMG_box_dom"/>
</dbReference>
<evidence type="ECO:0000313" key="5">
    <source>
        <dbReference type="Proteomes" id="UP000013827"/>
    </source>
</evidence>
<feature type="region of interest" description="Disordered" evidence="2">
    <location>
        <begin position="52"/>
        <end position="190"/>
    </location>
</feature>
<dbReference type="AlphaFoldDB" id="A0A0D3JDQ6"/>
<dbReference type="SUPFAM" id="SSF47095">
    <property type="entry name" value="HMG-box"/>
    <property type="match status" value="1"/>
</dbReference>
<dbReference type="KEGG" id="ehx:EMIHUDRAFT_101489"/>